<keyword evidence="1" id="KW-0175">Coiled coil</keyword>
<sequence length="565" mass="66046">MDKSRKILPVGISDFRKIIEEQYYFVDKSLLIKEIINSGAEVTLLTRPRRFGKTLNMNMIKLFFEKSEEETASLFQGLKIWHCEDTEKYRCEQGKYPVVFLTLKDIKCDSWGETYEKLKNMIQLEYNRHAYLLQSECLTKFDRQYLGRILNMDASDADWQDSLNRLTGYLKAHYKTPAILLIDEYDVPIQQGHMLDYYDKVINFMRNWLSGGLKDNQNLKFAVLTGILHIAQESIFSGLNNLDVYTVLDKTYREYFGFTQEEVDEIAAYYDCKEKSGELRTWYNGYNFGGIDIYNPWSVVKYIRAGNKPAPYWLSTSSNDFVHRIIERSSPETEDALKKVMDGGYLMTSLNTQVVYPTVYDNPDNIFSFLVMTGYLKVNALEELEYGEDYVLCIPNEEIACVYKEEILSVFDVQNEGIIRYSAQLRRALFTGDLGQLDELLHKIIKCSVSFYDIHESFYHGWMLALTSMFYDTHYVRSNRESGKGRYDIMMEPKSARFPGIILEFKVLTENRAKEVEEKLHQLAESALQQINECDYEAELRDRDCRSIIKYGIGFYKKEFSIVKG</sequence>
<gene>
    <name evidence="3" type="ORF">K340107D12_58210</name>
</gene>
<dbReference type="Pfam" id="PF08011">
    <property type="entry name" value="PDDEXK_9"/>
    <property type="match status" value="1"/>
</dbReference>
<reference evidence="3 4" key="1">
    <citation type="submission" date="2024-04" db="EMBL/GenBank/DDBJ databases">
        <title>Defined microbial consortia suppress multidrug-resistant proinflammatory Enterobacteriaceae via ecological control.</title>
        <authorList>
            <person name="Furuichi M."/>
            <person name="Kawaguchi T."/>
            <person name="Pust M."/>
            <person name="Yasuma K."/>
            <person name="Plichta D."/>
            <person name="Hasegawa N."/>
            <person name="Ohya T."/>
            <person name="Bhattarai S."/>
            <person name="Sasajima S."/>
            <person name="Aoto Y."/>
            <person name="Tuganbaev T."/>
            <person name="Yaginuma M."/>
            <person name="Ueda M."/>
            <person name="Okahashi N."/>
            <person name="Amafuji K."/>
            <person name="Kiridooshi Y."/>
            <person name="Sugita K."/>
            <person name="Strazar M."/>
            <person name="Skelly A."/>
            <person name="Suda W."/>
            <person name="Hattori M."/>
            <person name="Nakamoto N."/>
            <person name="Caballero S."/>
            <person name="Norman J."/>
            <person name="Olle B."/>
            <person name="Tanoue T."/>
            <person name="Arita M."/>
            <person name="Bucci V."/>
            <person name="Atarashi K."/>
            <person name="Xavier R."/>
            <person name="Honda K."/>
        </authorList>
    </citation>
    <scope>NUCLEOTIDE SEQUENCE [LARGE SCALE GENOMIC DNA]</scope>
    <source>
        <strain evidence="4">k34-0107-D12</strain>
    </source>
</reference>
<protein>
    <submittedName>
        <fullName evidence="3">AAA family ATPase</fullName>
    </submittedName>
</protein>
<evidence type="ECO:0000259" key="2">
    <source>
        <dbReference type="Pfam" id="PF09820"/>
    </source>
</evidence>
<organism evidence="3 4">
    <name type="scientific">Blautia parvula</name>
    <dbReference type="NCBI Taxonomy" id="2877527"/>
    <lineage>
        <taxon>Bacteria</taxon>
        <taxon>Bacillati</taxon>
        <taxon>Bacillota</taxon>
        <taxon>Clostridia</taxon>
        <taxon>Lachnospirales</taxon>
        <taxon>Lachnospiraceae</taxon>
        <taxon>Blautia</taxon>
    </lineage>
</organism>
<feature type="domain" description="AAA-ATPase-like" evidence="2">
    <location>
        <begin position="9"/>
        <end position="236"/>
    </location>
</feature>
<name>A0ABQ0C2I5_9FIRM</name>
<comment type="caution">
    <text evidence="3">The sequence shown here is derived from an EMBL/GenBank/DDBJ whole genome shotgun (WGS) entry which is preliminary data.</text>
</comment>
<evidence type="ECO:0000313" key="3">
    <source>
        <dbReference type="EMBL" id="GAA6503005.1"/>
    </source>
</evidence>
<dbReference type="PANTHER" id="PTHR34825:SF1">
    <property type="entry name" value="AAA-ATPASE-LIKE DOMAIN-CONTAINING PROTEIN"/>
    <property type="match status" value="1"/>
</dbReference>
<dbReference type="PANTHER" id="PTHR34825">
    <property type="entry name" value="CONSERVED PROTEIN, WITH A WEAK D-GALACTARATE DEHYDRATASE/ALTRONATE HYDROLASE DOMAIN"/>
    <property type="match status" value="1"/>
</dbReference>
<dbReference type="Proteomes" id="UP001600941">
    <property type="component" value="Unassembled WGS sequence"/>
</dbReference>
<dbReference type="InterPro" id="IPR012547">
    <property type="entry name" value="PDDEXK_9"/>
</dbReference>
<keyword evidence="4" id="KW-1185">Reference proteome</keyword>
<dbReference type="InterPro" id="IPR027417">
    <property type="entry name" value="P-loop_NTPase"/>
</dbReference>
<dbReference type="Pfam" id="PF09820">
    <property type="entry name" value="AAA-ATPase_like"/>
    <property type="match status" value="1"/>
</dbReference>
<dbReference type="SUPFAM" id="SSF52540">
    <property type="entry name" value="P-loop containing nucleoside triphosphate hydrolases"/>
    <property type="match status" value="1"/>
</dbReference>
<evidence type="ECO:0000313" key="4">
    <source>
        <dbReference type="Proteomes" id="UP001600941"/>
    </source>
</evidence>
<feature type="coiled-coil region" evidence="1">
    <location>
        <begin position="506"/>
        <end position="533"/>
    </location>
</feature>
<accession>A0ABQ0C2I5</accession>
<proteinExistence type="predicted"/>
<dbReference type="Gene3D" id="3.40.50.300">
    <property type="entry name" value="P-loop containing nucleotide triphosphate hydrolases"/>
    <property type="match status" value="1"/>
</dbReference>
<dbReference type="EMBL" id="BAABZQ010000001">
    <property type="protein sequence ID" value="GAA6503005.1"/>
    <property type="molecule type" value="Genomic_DNA"/>
</dbReference>
<dbReference type="InterPro" id="IPR018631">
    <property type="entry name" value="AAA-ATPase-like_dom"/>
</dbReference>
<dbReference type="RefSeq" id="WP_033142685.1">
    <property type="nucleotide sequence ID" value="NZ_BAABZQ010000001.1"/>
</dbReference>
<evidence type="ECO:0000256" key="1">
    <source>
        <dbReference type="SAM" id="Coils"/>
    </source>
</evidence>